<reference evidence="4 5" key="1">
    <citation type="submission" date="2017-11" db="EMBL/GenBank/DDBJ databases">
        <title>Sequencing the genomes of 1000 actinobacteria strains.</title>
        <authorList>
            <person name="Klenk H.-P."/>
        </authorList>
    </citation>
    <scope>NUCLEOTIDE SEQUENCE [LARGE SCALE GENOMIC DNA]</scope>
    <source>
        <strain evidence="4 5">DSM 44104</strain>
    </source>
</reference>
<keyword evidence="3" id="KW-0812">Transmembrane</keyword>
<accession>A0AA44ZMD0</accession>
<organism evidence="4 5">
    <name type="scientific">Pseudonocardia alni</name>
    <name type="common">Amycolata alni</name>
    <dbReference type="NCBI Taxonomy" id="33907"/>
    <lineage>
        <taxon>Bacteria</taxon>
        <taxon>Bacillati</taxon>
        <taxon>Actinomycetota</taxon>
        <taxon>Actinomycetes</taxon>
        <taxon>Pseudonocardiales</taxon>
        <taxon>Pseudonocardiaceae</taxon>
        <taxon>Pseudonocardia</taxon>
    </lineage>
</organism>
<evidence type="ECO:0000313" key="5">
    <source>
        <dbReference type="Proteomes" id="UP000232453"/>
    </source>
</evidence>
<feature type="transmembrane region" description="Helical" evidence="3">
    <location>
        <begin position="35"/>
        <end position="58"/>
    </location>
</feature>
<dbReference type="RefSeq" id="WP_100877433.1">
    <property type="nucleotide sequence ID" value="NZ_JBICSI010000005.1"/>
</dbReference>
<feature type="region of interest" description="Disordered" evidence="2">
    <location>
        <begin position="65"/>
        <end position="97"/>
    </location>
</feature>
<name>A0AA44ZMD0_PSEA5</name>
<evidence type="ECO:0000256" key="1">
    <source>
        <dbReference type="ARBA" id="ARBA00022729"/>
    </source>
</evidence>
<dbReference type="Gene3D" id="2.60.40.1240">
    <property type="match status" value="1"/>
</dbReference>
<proteinExistence type="predicted"/>
<sequence length="246" mass="25753">MSETTQPPSTDSFVAGYVTTAPSVPKPVSLRPRRWPLLLVLAGFVAGALSASLLAVAIGSTTVPSAPGIATARPGSQSTGTGSAQATNRADSPPPATAQIGETVTNGGIAVTVTSASEVPSILVNETSTTRGSGYEPYTPREPGDGAKYFAVSTRLFNDTTASIDLTCALPVADFLIDDKGRRYDSIDDLYRMQVNPDCNDNLQPGFETNMTYLYRVPTAATITTWSFADSSKTSYGLSPTVVEVD</sequence>
<keyword evidence="3" id="KW-1133">Transmembrane helix</keyword>
<evidence type="ECO:0008006" key="6">
    <source>
        <dbReference type="Google" id="ProtNLM"/>
    </source>
</evidence>
<keyword evidence="1" id="KW-0732">Signal</keyword>
<dbReference type="InterPro" id="IPR029050">
    <property type="entry name" value="Immunoprotect_excell_Ig-like"/>
</dbReference>
<dbReference type="Proteomes" id="UP000232453">
    <property type="component" value="Unassembled WGS sequence"/>
</dbReference>
<keyword evidence="3" id="KW-0472">Membrane</keyword>
<comment type="caution">
    <text evidence="4">The sequence shown here is derived from an EMBL/GenBank/DDBJ whole genome shotgun (WGS) entry which is preliminary data.</text>
</comment>
<dbReference type="EMBL" id="PHUJ01000003">
    <property type="protein sequence ID" value="PKB28747.1"/>
    <property type="molecule type" value="Genomic_DNA"/>
</dbReference>
<evidence type="ECO:0000256" key="2">
    <source>
        <dbReference type="SAM" id="MobiDB-lite"/>
    </source>
</evidence>
<dbReference type="AlphaFoldDB" id="A0AA44ZMD0"/>
<feature type="compositionally biased region" description="Polar residues" evidence="2">
    <location>
        <begin position="74"/>
        <end position="90"/>
    </location>
</feature>
<evidence type="ECO:0000256" key="3">
    <source>
        <dbReference type="SAM" id="Phobius"/>
    </source>
</evidence>
<protein>
    <recommendedName>
        <fullName evidence="6">DUF4352 domain-containing protein</fullName>
    </recommendedName>
</protein>
<gene>
    <name evidence="4" type="ORF">ATL51_0369</name>
</gene>
<evidence type="ECO:0000313" key="4">
    <source>
        <dbReference type="EMBL" id="PKB28747.1"/>
    </source>
</evidence>